<feature type="region of interest" description="Disordered" evidence="10">
    <location>
        <begin position="82"/>
        <end position="101"/>
    </location>
</feature>
<dbReference type="SUPFAM" id="SSF56672">
    <property type="entry name" value="DNA/RNA polymerases"/>
    <property type="match status" value="1"/>
</dbReference>
<evidence type="ECO:0000256" key="2">
    <source>
        <dbReference type="ARBA" id="ARBA00022679"/>
    </source>
</evidence>
<evidence type="ECO:0000256" key="8">
    <source>
        <dbReference type="ARBA" id="ARBA00034120"/>
    </source>
</evidence>
<dbReference type="InterPro" id="IPR000123">
    <property type="entry name" value="Reverse_transcriptase_msDNA"/>
</dbReference>
<dbReference type="GO" id="GO:0003964">
    <property type="term" value="F:RNA-directed DNA polymerase activity"/>
    <property type="evidence" value="ECO:0007669"/>
    <property type="project" value="UniProtKB-KW"/>
</dbReference>
<protein>
    <recommendedName>
        <fullName evidence="1">RNA-directed DNA polymerase</fullName>
        <ecNumber evidence="1">2.7.7.49</ecNumber>
    </recommendedName>
</protein>
<dbReference type="Pfam" id="PF00078">
    <property type="entry name" value="RVT_1"/>
    <property type="match status" value="1"/>
</dbReference>
<evidence type="ECO:0000259" key="11">
    <source>
        <dbReference type="PROSITE" id="PS50878"/>
    </source>
</evidence>
<accession>A0A9X4M9Z1</accession>
<evidence type="ECO:0000256" key="4">
    <source>
        <dbReference type="ARBA" id="ARBA00022723"/>
    </source>
</evidence>
<keyword evidence="6 12" id="KW-0695">RNA-directed DNA polymerase</keyword>
<dbReference type="Proteomes" id="UP001152872">
    <property type="component" value="Unassembled WGS sequence"/>
</dbReference>
<comment type="caution">
    <text evidence="12">The sequence shown here is derived from an EMBL/GenBank/DDBJ whole genome shotgun (WGS) entry which is preliminary data.</text>
</comment>
<dbReference type="PROSITE" id="PS50878">
    <property type="entry name" value="RT_POL"/>
    <property type="match status" value="1"/>
</dbReference>
<evidence type="ECO:0000313" key="13">
    <source>
        <dbReference type="Proteomes" id="UP001152872"/>
    </source>
</evidence>
<evidence type="ECO:0000256" key="6">
    <source>
        <dbReference type="ARBA" id="ARBA00022918"/>
    </source>
</evidence>
<evidence type="ECO:0000256" key="9">
    <source>
        <dbReference type="ARBA" id="ARBA00048173"/>
    </source>
</evidence>
<dbReference type="PANTHER" id="PTHR34047:SF7">
    <property type="entry name" value="RNA-DIRECTED DNA POLYMERASE"/>
    <property type="match status" value="1"/>
</dbReference>
<keyword evidence="7" id="KW-0051">Antiviral defense</keyword>
<dbReference type="PRINTS" id="PR00866">
    <property type="entry name" value="RNADNAPOLMS"/>
</dbReference>
<keyword evidence="2 12" id="KW-0808">Transferase</keyword>
<evidence type="ECO:0000313" key="12">
    <source>
        <dbReference type="EMBL" id="MDG3495325.1"/>
    </source>
</evidence>
<proteinExistence type="inferred from homology"/>
<sequence>MTNQPRTRQELYDRIRRSSRDEVILEEMIRLGFWPAAGEMPKDPADEIRRKGEIMRELEDLRAQNRQLHNEEALKKEALAQRLAESKRKQQETKERRERERQERLEIWELKKQQEIVFLGEGVSAGLNKTECDRDRLQSYGLPEYGTSGEIAAAMGISLGELRFLAFSRRASNVSHYIRFKIAKKTGGERLISAPMPRLKQAQTWILYHILEKVNLHEAAHGFCRGRSIVTNAAPHVGADVVINLDLQDFFPSISYKRVKGLFISLGYSEAAATIFGLICTDAAVEAVELDGKTYYVSLGDRHLPQGAPSSPAITNLICRRLDLRLTKMAASLGFVYTRYADDLTFSGSGENLRQICNVLKRTEAIATHEGFTIHPQKTRVLHRSQHQEVTGIVVNEKLNVDRETLKRFRATLFHIEKDGLAGKHWGNYPDLIQSIEGFANFVAMVNPEKGGKLKEQVQRIKAKYRPKRVKRIRRKSN</sequence>
<keyword evidence="4" id="KW-0479">Metal-binding</keyword>
<gene>
    <name evidence="12" type="ORF">FEV09_12215</name>
</gene>
<dbReference type="EMBL" id="VBTY01000094">
    <property type="protein sequence ID" value="MDG3495325.1"/>
    <property type="molecule type" value="Genomic_DNA"/>
</dbReference>
<comment type="similarity">
    <text evidence="8">Belongs to the bacterial reverse transcriptase family.</text>
</comment>
<dbReference type="InterPro" id="IPR043502">
    <property type="entry name" value="DNA/RNA_pol_sf"/>
</dbReference>
<reference evidence="12" key="1">
    <citation type="submission" date="2019-05" db="EMBL/GenBank/DDBJ databases">
        <title>Whole genome sequencing of Pseudanabaena catenata USMAC16.</title>
        <authorList>
            <person name="Khan Z."/>
            <person name="Omar W.M."/>
            <person name="Convey P."/>
            <person name="Merican F."/>
            <person name="Najimudin N."/>
        </authorList>
    </citation>
    <scope>NUCLEOTIDE SEQUENCE</scope>
    <source>
        <strain evidence="12">USMAC16</strain>
    </source>
</reference>
<feature type="domain" description="Reverse transcriptase" evidence="11">
    <location>
        <begin position="163"/>
        <end position="395"/>
    </location>
</feature>
<dbReference type="InterPro" id="IPR000477">
    <property type="entry name" value="RT_dom"/>
</dbReference>
<dbReference type="GO" id="GO:0051607">
    <property type="term" value="P:defense response to virus"/>
    <property type="evidence" value="ECO:0007669"/>
    <property type="project" value="UniProtKB-KW"/>
</dbReference>
<dbReference type="RefSeq" id="WP_009627445.1">
    <property type="nucleotide sequence ID" value="NZ_VBTY01000094.1"/>
</dbReference>
<dbReference type="GO" id="GO:0046872">
    <property type="term" value="F:metal ion binding"/>
    <property type="evidence" value="ECO:0007669"/>
    <property type="project" value="UniProtKB-KW"/>
</dbReference>
<evidence type="ECO:0000256" key="10">
    <source>
        <dbReference type="SAM" id="MobiDB-lite"/>
    </source>
</evidence>
<name>A0A9X4M9Z1_9CYAN</name>
<organism evidence="12 13">
    <name type="scientific">Pseudanabaena catenata USMAC16</name>
    <dbReference type="NCBI Taxonomy" id="1855837"/>
    <lineage>
        <taxon>Bacteria</taxon>
        <taxon>Bacillati</taxon>
        <taxon>Cyanobacteriota</taxon>
        <taxon>Cyanophyceae</taxon>
        <taxon>Pseudanabaenales</taxon>
        <taxon>Pseudanabaenaceae</taxon>
        <taxon>Pseudanabaena</taxon>
    </lineage>
</organism>
<evidence type="ECO:0000256" key="1">
    <source>
        <dbReference type="ARBA" id="ARBA00012493"/>
    </source>
</evidence>
<keyword evidence="5" id="KW-0460">Magnesium</keyword>
<dbReference type="GO" id="GO:0003723">
    <property type="term" value="F:RNA binding"/>
    <property type="evidence" value="ECO:0007669"/>
    <property type="project" value="InterPro"/>
</dbReference>
<keyword evidence="3 12" id="KW-0548">Nucleotidyltransferase</keyword>
<dbReference type="EC" id="2.7.7.49" evidence="1"/>
<dbReference type="AlphaFoldDB" id="A0A9X4M9Z1"/>
<dbReference type="PANTHER" id="PTHR34047">
    <property type="entry name" value="NUCLEAR INTRON MATURASE 1, MITOCHONDRIAL-RELATED"/>
    <property type="match status" value="1"/>
</dbReference>
<comment type="catalytic activity">
    <reaction evidence="9">
        <text>DNA(n) + a 2'-deoxyribonucleoside 5'-triphosphate = DNA(n+1) + diphosphate</text>
        <dbReference type="Rhea" id="RHEA:22508"/>
        <dbReference type="Rhea" id="RHEA-COMP:17339"/>
        <dbReference type="Rhea" id="RHEA-COMP:17340"/>
        <dbReference type="ChEBI" id="CHEBI:33019"/>
        <dbReference type="ChEBI" id="CHEBI:61560"/>
        <dbReference type="ChEBI" id="CHEBI:173112"/>
        <dbReference type="EC" id="2.7.7.49"/>
    </reaction>
</comment>
<dbReference type="CDD" id="cd03487">
    <property type="entry name" value="RT_Bac_retron_II"/>
    <property type="match status" value="1"/>
</dbReference>
<dbReference type="InterPro" id="IPR051083">
    <property type="entry name" value="GrpII_Intron_Splice-Mob/Def"/>
</dbReference>
<evidence type="ECO:0000256" key="5">
    <source>
        <dbReference type="ARBA" id="ARBA00022842"/>
    </source>
</evidence>
<keyword evidence="13" id="KW-1185">Reference proteome</keyword>
<evidence type="ECO:0000256" key="3">
    <source>
        <dbReference type="ARBA" id="ARBA00022695"/>
    </source>
</evidence>
<evidence type="ECO:0000256" key="7">
    <source>
        <dbReference type="ARBA" id="ARBA00023118"/>
    </source>
</evidence>